<accession>A0A2U3LBJ3</accession>
<protein>
    <submittedName>
        <fullName evidence="1">Uncharacterized protein</fullName>
    </submittedName>
</protein>
<dbReference type="Proteomes" id="UP000238916">
    <property type="component" value="Unassembled WGS sequence"/>
</dbReference>
<sequence length="232" mass="24364">MDVGADMVIWTRHFTEFVAYTQTLTTGSTAPSLITYQNADGNYVSVNYIQALANAPMKTALAKALSAAEVANSPIFVTEDNKSVINYTAALDKNETYAQALTDSAVNHATAPTATYQMNVDGSVTPVGSVVTSTNPSSITFQDANGDYISVNYSQALANAPMKTALAKALSAAELANSPIFVTEDNGSVIDYTAALDKNETYAQALTDSTVNHATAPTATYQMNADGSVTIT</sequence>
<name>A0A2U3LBJ3_9FIRM</name>
<gene>
    <name evidence="1" type="ORF">SBF1_4440004</name>
</gene>
<evidence type="ECO:0000313" key="1">
    <source>
        <dbReference type="EMBL" id="SPF49304.1"/>
    </source>
</evidence>
<dbReference type="EMBL" id="OMOF01000384">
    <property type="protein sequence ID" value="SPF49304.1"/>
    <property type="molecule type" value="Genomic_DNA"/>
</dbReference>
<organism evidence="1 2">
    <name type="scientific">Candidatus Desulfosporosinus infrequens</name>
    <dbReference type="NCBI Taxonomy" id="2043169"/>
    <lineage>
        <taxon>Bacteria</taxon>
        <taxon>Bacillati</taxon>
        <taxon>Bacillota</taxon>
        <taxon>Clostridia</taxon>
        <taxon>Eubacteriales</taxon>
        <taxon>Desulfitobacteriaceae</taxon>
        <taxon>Desulfosporosinus</taxon>
    </lineage>
</organism>
<evidence type="ECO:0000313" key="2">
    <source>
        <dbReference type="Proteomes" id="UP000238916"/>
    </source>
</evidence>
<reference evidence="2" key="1">
    <citation type="submission" date="2018-02" db="EMBL/GenBank/DDBJ databases">
        <authorList>
            <person name="Hausmann B."/>
        </authorList>
    </citation>
    <scope>NUCLEOTIDE SEQUENCE [LARGE SCALE GENOMIC DNA]</scope>
    <source>
        <strain evidence="2">Peat soil MAG SbF1</strain>
    </source>
</reference>
<dbReference type="AlphaFoldDB" id="A0A2U3LBJ3"/>
<proteinExistence type="predicted"/>